<dbReference type="GO" id="GO:0016874">
    <property type="term" value="F:ligase activity"/>
    <property type="evidence" value="ECO:0007669"/>
    <property type="project" value="UniProtKB-KW"/>
</dbReference>
<dbReference type="EMBL" id="SMGQ01000013">
    <property type="protein sequence ID" value="TCK92606.1"/>
    <property type="molecule type" value="Genomic_DNA"/>
</dbReference>
<evidence type="ECO:0000313" key="1">
    <source>
        <dbReference type="EMBL" id="TCK92606.1"/>
    </source>
</evidence>
<comment type="caution">
    <text evidence="1">The sequence shown here is derived from an EMBL/GenBank/DDBJ whole genome shotgun (WGS) entry which is preliminary data.</text>
</comment>
<dbReference type="OrthoDB" id="580775at2"/>
<proteinExistence type="predicted"/>
<dbReference type="RefSeq" id="WP_132282473.1">
    <property type="nucleotide sequence ID" value="NZ_SMGQ01000013.1"/>
</dbReference>
<name>A0A4R1MIV7_9FIRM</name>
<dbReference type="InterPro" id="IPR042099">
    <property type="entry name" value="ANL_N_sf"/>
</dbReference>
<dbReference type="PANTHER" id="PTHR36932:SF1">
    <property type="entry name" value="CAPSULAR POLYSACCHARIDE BIOSYNTHESIS PROTEIN"/>
    <property type="match status" value="1"/>
</dbReference>
<dbReference type="PANTHER" id="PTHR36932">
    <property type="entry name" value="CAPSULAR POLYSACCHARIDE BIOSYNTHESIS PROTEIN"/>
    <property type="match status" value="1"/>
</dbReference>
<reference evidence="1 2" key="1">
    <citation type="submission" date="2019-03" db="EMBL/GenBank/DDBJ databases">
        <title>Genomic Encyclopedia of Type Strains, Phase IV (KMG-IV): sequencing the most valuable type-strain genomes for metagenomic binning, comparative biology and taxonomic classification.</title>
        <authorList>
            <person name="Goeker M."/>
        </authorList>
    </citation>
    <scope>NUCLEOTIDE SEQUENCE [LARGE SCALE GENOMIC DNA]</scope>
    <source>
        <strain evidence="1 2">DSM 24176</strain>
    </source>
</reference>
<dbReference type="Proteomes" id="UP000294545">
    <property type="component" value="Unassembled WGS sequence"/>
</dbReference>
<evidence type="ECO:0000313" key="2">
    <source>
        <dbReference type="Proteomes" id="UP000294545"/>
    </source>
</evidence>
<sequence length="392" mass="45978">MMLEEQKLGKLKQLLIYLMDHNAFYKSIQNNLQFDIHNDDIQEIYNKLPIVTKQDIINNPDIFFSETIKGEEIFEERTSGSTGNVLKCYKTNTERTLLALNIWKQRRKFDPMVNISNYYNLFNNEMEEIIGKFYNVDDKMVIRNFYRLMAVQPRWIAGPISLLSKFAILINEEKINYKNDGTLKFIEFHGENVDEKSRKFIEETFQCKTINNYGTSETWCIALDCDNQKLHIQDYIIADSKKDGEEDKLLITSLINKYMPIVKYANGDCGKPIEKDCDCHNNNSVIWLKGGRETDYITGTSVLGNYLFDEILWQAFERFGSVVHEYQVFQQELKKFEFIIAKGNHYSEDVTQFLHSRILQELGADNQVNFSFVDHVKALSNGKLKKFHPYKN</sequence>
<dbReference type="AlphaFoldDB" id="A0A4R1MIV7"/>
<organism evidence="1 2">
    <name type="scientific">Natranaerovirga hydrolytica</name>
    <dbReference type="NCBI Taxonomy" id="680378"/>
    <lineage>
        <taxon>Bacteria</taxon>
        <taxon>Bacillati</taxon>
        <taxon>Bacillota</taxon>
        <taxon>Clostridia</taxon>
        <taxon>Lachnospirales</taxon>
        <taxon>Natranaerovirgaceae</taxon>
        <taxon>Natranaerovirga</taxon>
    </lineage>
</organism>
<protein>
    <submittedName>
        <fullName evidence="1">Phenylacetate-CoA ligase</fullName>
    </submittedName>
</protein>
<dbReference type="InterPro" id="IPR053158">
    <property type="entry name" value="CapK_Type1_Caps_Biosynth"/>
</dbReference>
<keyword evidence="2" id="KW-1185">Reference proteome</keyword>
<gene>
    <name evidence="1" type="ORF">EDC19_1755</name>
</gene>
<dbReference type="Gene3D" id="3.40.50.12780">
    <property type="entry name" value="N-terminal domain of ligase-like"/>
    <property type="match status" value="1"/>
</dbReference>
<keyword evidence="1" id="KW-0436">Ligase</keyword>
<accession>A0A4R1MIV7</accession>